<gene>
    <name evidence="2" type="ORF">PPL_00894</name>
</gene>
<dbReference type="Gene3D" id="2.60.120.620">
    <property type="entry name" value="q2cbj1_9rhob like domain"/>
    <property type="match status" value="1"/>
</dbReference>
<dbReference type="InParanoid" id="D3AYX5"/>
<dbReference type="GeneID" id="31356425"/>
<protein>
    <recommendedName>
        <fullName evidence="4">Prolyl 4-hydroxylase alpha subunit Fe(2+) 2OG dioxygenase domain-containing protein</fullName>
    </recommendedName>
</protein>
<organism evidence="2 3">
    <name type="scientific">Heterostelium pallidum (strain ATCC 26659 / Pp 5 / PN500)</name>
    <name type="common">Cellular slime mold</name>
    <name type="synonym">Polysphondylium pallidum</name>
    <dbReference type="NCBI Taxonomy" id="670386"/>
    <lineage>
        <taxon>Eukaryota</taxon>
        <taxon>Amoebozoa</taxon>
        <taxon>Evosea</taxon>
        <taxon>Eumycetozoa</taxon>
        <taxon>Dictyostelia</taxon>
        <taxon>Acytosteliales</taxon>
        <taxon>Acytosteliaceae</taxon>
        <taxon>Heterostelium</taxon>
    </lineage>
</organism>
<evidence type="ECO:0008006" key="4">
    <source>
        <dbReference type="Google" id="ProtNLM"/>
    </source>
</evidence>
<name>D3AYX5_HETP5</name>
<dbReference type="PANTHER" id="PTHR33099:SF13">
    <property type="entry name" value="F-BOX DOMAIN-CONTAINING PROTEIN-RELATED"/>
    <property type="match status" value="1"/>
</dbReference>
<evidence type="ECO:0000313" key="2">
    <source>
        <dbReference type="EMBL" id="EFA85665.1"/>
    </source>
</evidence>
<dbReference type="AlphaFoldDB" id="D3AYX5"/>
<comment type="caution">
    <text evidence="2">The sequence shown here is derived from an EMBL/GenBank/DDBJ whole genome shotgun (WGS) entry which is preliminary data.</text>
</comment>
<dbReference type="EMBL" id="ADBJ01000004">
    <property type="protein sequence ID" value="EFA85665.1"/>
    <property type="molecule type" value="Genomic_DNA"/>
</dbReference>
<accession>D3AYX5</accession>
<dbReference type="PANTHER" id="PTHR33099">
    <property type="entry name" value="FE2OG DIOXYGENASE DOMAIN-CONTAINING PROTEIN"/>
    <property type="match status" value="1"/>
</dbReference>
<evidence type="ECO:0000313" key="3">
    <source>
        <dbReference type="Proteomes" id="UP000001396"/>
    </source>
</evidence>
<proteinExistence type="predicted"/>
<reference evidence="2 3" key="1">
    <citation type="journal article" date="2011" name="Genome Res.">
        <title>Phylogeny-wide analysis of social amoeba genomes highlights ancient origins for complex intercellular communication.</title>
        <authorList>
            <person name="Heidel A.J."/>
            <person name="Lawal H.M."/>
            <person name="Felder M."/>
            <person name="Schilde C."/>
            <person name="Helps N.R."/>
            <person name="Tunggal B."/>
            <person name="Rivero F."/>
            <person name="John U."/>
            <person name="Schleicher M."/>
            <person name="Eichinger L."/>
            <person name="Platzer M."/>
            <person name="Noegel A.A."/>
            <person name="Schaap P."/>
            <person name="Gloeckner G."/>
        </authorList>
    </citation>
    <scope>NUCLEOTIDE SEQUENCE [LARGE SCALE GENOMIC DNA]</scope>
    <source>
        <strain evidence="3">ATCC 26659 / Pp 5 / PN500</strain>
    </source>
</reference>
<sequence>MLKRPHDIVEISDDDSDEPIEEEDEDEEEDSNLTDDDSDEQSSEDDVEVNNNNNVEDQFTDEQLANDDKKLFKVLTGTLKSFKKTGSFYCIGEEEVAPPRIEINEVGVLSFPVPECQVKKIIDKCIRAPYGKGTETITDTNIRKVWQLSPDSFKFIGGSQWNQFFERTIKMIGVKLGLGNTKIEAELYKMLIYDKGAFFKPHKDSEKGERMFGTLVISLPSVHTGGDLILQHAGKTVTVSLENDSVSNMKYSAFYADIKHEVKEVTDGYRVCLVYNLCRSGKLNNDDLITKKPKIKKDGNALKKQKMIDVKKEEQEDSNISSDEDVLIGPVDSKGEAIVCDIRKYLSLAFRKPERNCLVYIFEHEYTQYQYNMRCLKGQDAKIASSLLKAISGTGYSCLIGLLSIKEEGTAEDDYYSSKEGFNVCDSDIHFKFKHLIDAGTNKSYHGLKLNVDESDIFPSFDTDDCDWDDPEIEHTGNEGTTFERFYSHSAIVIVEDIELDLYNNINGEEEKIDMFEQKTHLNLDAKRRSFNKMVSSMARYSSYKKTENAPTRLINHFYNLYSQGDGIEHADSILTICNIIADRTITDTHFCDKLSRCFNILAKHDKQIYITKSLTSFASHSLFNSKSNTFFKLLEQSMGLEPTFIGEIDKIFTKDSTNNKSETKNDKLESIPTTELESIILEAYKNKTSPKISDVFDTYCLIILILNKIGNQQQTESLLNTINPLLSSKIAVTLNISEWKGVPETIDFIVSCNLINDETKHIYIDTIVDSFCANNFRCHSYRIGTFYDNLESIYELHLKHKSYFHTSNLMKIIDLIISHPPNDNSGEKKLSNLTTLIEISLSTKNEQLLDKICAQSTPDELLTICERQLNRLKEQSCPIEEIRLFGKMWCRAIIPRFESATNVKYPSSNIPPGSYSYQLEQSYNCRIPKCECMKVAAFLLSEAKVLEFPCRMNTFPHIENAFSKFKNFVRYEKIGTYSPYRIKVTKLHPTLTFLNADIKGHVDSLTRCKSAILHAAIGKLTNDYILKIYFRAVDNRLNELTTRLPITPVKLQDIPPFSTTTASNSTTTTTKNK</sequence>
<dbReference type="Proteomes" id="UP000001396">
    <property type="component" value="Unassembled WGS sequence"/>
</dbReference>
<keyword evidence="3" id="KW-1185">Reference proteome</keyword>
<feature type="region of interest" description="Disordered" evidence="1">
    <location>
        <begin position="1"/>
        <end position="62"/>
    </location>
</feature>
<feature type="compositionally biased region" description="Acidic residues" evidence="1">
    <location>
        <begin position="10"/>
        <end position="48"/>
    </location>
</feature>
<dbReference type="RefSeq" id="XP_020437772.1">
    <property type="nucleotide sequence ID" value="XM_020571914.1"/>
</dbReference>
<evidence type="ECO:0000256" key="1">
    <source>
        <dbReference type="SAM" id="MobiDB-lite"/>
    </source>
</evidence>